<organism evidence="6 7">
    <name type="scientific">Novosphingobium album</name>
    <name type="common">ex Liu et al. 2023</name>
    <dbReference type="NCBI Taxonomy" id="3031130"/>
    <lineage>
        <taxon>Bacteria</taxon>
        <taxon>Pseudomonadati</taxon>
        <taxon>Pseudomonadota</taxon>
        <taxon>Alphaproteobacteria</taxon>
        <taxon>Sphingomonadales</taxon>
        <taxon>Sphingomonadaceae</taxon>
        <taxon>Novosphingobium</taxon>
    </lineage>
</organism>
<evidence type="ECO:0000313" key="6">
    <source>
        <dbReference type="EMBL" id="MDE8654035.1"/>
    </source>
</evidence>
<dbReference type="SMART" id="SM00418">
    <property type="entry name" value="HTH_ARSR"/>
    <property type="match status" value="1"/>
</dbReference>
<accession>A0ABT5WVV5</accession>
<keyword evidence="1" id="KW-0805">Transcription regulation</keyword>
<feature type="region of interest" description="Disordered" evidence="4">
    <location>
        <begin position="95"/>
        <end position="114"/>
    </location>
</feature>
<dbReference type="InterPro" id="IPR051011">
    <property type="entry name" value="Metal_resp_trans_reg"/>
</dbReference>
<proteinExistence type="predicted"/>
<dbReference type="PANTHER" id="PTHR43132">
    <property type="entry name" value="ARSENICAL RESISTANCE OPERON REPRESSOR ARSR-RELATED"/>
    <property type="match status" value="1"/>
</dbReference>
<dbReference type="InterPro" id="IPR036390">
    <property type="entry name" value="WH_DNA-bd_sf"/>
</dbReference>
<protein>
    <submittedName>
        <fullName evidence="6">Metalloregulator ArsR/SmtB family transcription factor</fullName>
    </submittedName>
</protein>
<dbReference type="InterPro" id="IPR036388">
    <property type="entry name" value="WH-like_DNA-bd_sf"/>
</dbReference>
<dbReference type="InterPro" id="IPR011991">
    <property type="entry name" value="ArsR-like_HTH"/>
</dbReference>
<dbReference type="EMBL" id="JARESE010000070">
    <property type="protein sequence ID" value="MDE8654035.1"/>
    <property type="molecule type" value="Genomic_DNA"/>
</dbReference>
<dbReference type="InterPro" id="IPR001845">
    <property type="entry name" value="HTH_ArsR_DNA-bd_dom"/>
</dbReference>
<feature type="domain" description="HTH arsR-type" evidence="5">
    <location>
        <begin position="4"/>
        <end position="101"/>
    </location>
</feature>
<dbReference type="Pfam" id="PF01022">
    <property type="entry name" value="HTH_5"/>
    <property type="match status" value="1"/>
</dbReference>
<evidence type="ECO:0000313" key="7">
    <source>
        <dbReference type="Proteomes" id="UP001216253"/>
    </source>
</evidence>
<dbReference type="Gene3D" id="1.10.10.10">
    <property type="entry name" value="Winged helix-like DNA-binding domain superfamily/Winged helix DNA-binding domain"/>
    <property type="match status" value="1"/>
</dbReference>
<dbReference type="NCBIfam" id="NF033788">
    <property type="entry name" value="HTH_metalloreg"/>
    <property type="match status" value="1"/>
</dbReference>
<dbReference type="SUPFAM" id="SSF46785">
    <property type="entry name" value="Winged helix' DNA-binding domain"/>
    <property type="match status" value="1"/>
</dbReference>
<dbReference type="CDD" id="cd00090">
    <property type="entry name" value="HTH_ARSR"/>
    <property type="match status" value="1"/>
</dbReference>
<evidence type="ECO:0000256" key="3">
    <source>
        <dbReference type="ARBA" id="ARBA00023163"/>
    </source>
</evidence>
<evidence type="ECO:0000256" key="2">
    <source>
        <dbReference type="ARBA" id="ARBA00023125"/>
    </source>
</evidence>
<dbReference type="PROSITE" id="PS50987">
    <property type="entry name" value="HTH_ARSR_2"/>
    <property type="match status" value="1"/>
</dbReference>
<keyword evidence="7" id="KW-1185">Reference proteome</keyword>
<keyword evidence="2" id="KW-0238">DNA-binding</keyword>
<evidence type="ECO:0000256" key="1">
    <source>
        <dbReference type="ARBA" id="ARBA00023015"/>
    </source>
</evidence>
<dbReference type="Proteomes" id="UP001216253">
    <property type="component" value="Unassembled WGS sequence"/>
</dbReference>
<gene>
    <name evidence="6" type="ORF">PYV00_20280</name>
</gene>
<dbReference type="PANTHER" id="PTHR43132:SF2">
    <property type="entry name" value="ARSENICAL RESISTANCE OPERON REPRESSOR ARSR-RELATED"/>
    <property type="match status" value="1"/>
</dbReference>
<reference evidence="6 7" key="1">
    <citation type="submission" date="2023-03" db="EMBL/GenBank/DDBJ databases">
        <title>NovoSphingobium album sp. nov. isolated from polycyclic aromatic hydrocarbons- and heavy-metal polluted soil.</title>
        <authorList>
            <person name="Liu Z."/>
            <person name="Wang K."/>
        </authorList>
    </citation>
    <scope>NUCLEOTIDE SEQUENCE [LARGE SCALE GENOMIC DNA]</scope>
    <source>
        <strain evidence="6 7">H3SJ31-1</strain>
    </source>
</reference>
<name>A0ABT5WVV5_9SPHN</name>
<comment type="caution">
    <text evidence="6">The sequence shown here is derived from an EMBL/GenBank/DDBJ whole genome shotgun (WGS) entry which is preliminary data.</text>
</comment>
<evidence type="ECO:0000259" key="5">
    <source>
        <dbReference type="PROSITE" id="PS50987"/>
    </source>
</evidence>
<evidence type="ECO:0000256" key="4">
    <source>
        <dbReference type="SAM" id="MobiDB-lite"/>
    </source>
</evidence>
<keyword evidence="3" id="KW-0804">Transcription</keyword>
<sequence length="123" mass="13385">MDGEPERDFEGSAELLRALAHAVRLQILCAIKDTERAVGEIEEITGIAQPGLSQQLGVLRKAELVTTRRDGKQIFYRVDRQRMLAASDLLDALAGTAPDRRPDARSASIRSGGGAAVFARVER</sequence>
<dbReference type="PRINTS" id="PR00778">
    <property type="entry name" value="HTHARSR"/>
</dbReference>